<proteinExistence type="inferred from homology"/>
<dbReference type="InterPro" id="IPR014031">
    <property type="entry name" value="Ketoacyl_synth_C"/>
</dbReference>
<dbReference type="OrthoDB" id="2460252at2"/>
<feature type="domain" description="Carrier" evidence="13">
    <location>
        <begin position="2488"/>
        <end position="2565"/>
    </location>
</feature>
<keyword evidence="6" id="KW-0596">Phosphopantetheine</keyword>
<evidence type="ECO:0000259" key="13">
    <source>
        <dbReference type="PROSITE" id="PS50075"/>
    </source>
</evidence>
<dbReference type="FunFam" id="3.40.47.10:FF:000019">
    <property type="entry name" value="Polyketide synthase type I"/>
    <property type="match status" value="2"/>
</dbReference>
<evidence type="ECO:0000256" key="9">
    <source>
        <dbReference type="ARBA" id="ARBA00022679"/>
    </source>
</evidence>
<dbReference type="Pfam" id="PF00109">
    <property type="entry name" value="ketoacyl-synt"/>
    <property type="match status" value="3"/>
</dbReference>
<feature type="active site" description="Proton donor; for dehydratase activity" evidence="12">
    <location>
        <position position="4951"/>
    </location>
</feature>
<dbReference type="Gene3D" id="2.30.38.10">
    <property type="entry name" value="Luciferase, Domain 3"/>
    <property type="match status" value="1"/>
</dbReference>
<dbReference type="FunFam" id="3.30.300.30:FF:000010">
    <property type="entry name" value="Enterobactin synthetase component F"/>
    <property type="match status" value="1"/>
</dbReference>
<evidence type="ECO:0000256" key="7">
    <source>
        <dbReference type="ARBA" id="ARBA00022490"/>
    </source>
</evidence>
<dbReference type="InterPro" id="IPR010071">
    <property type="entry name" value="AA_adenyl_dom"/>
</dbReference>
<dbReference type="SMART" id="SM00822">
    <property type="entry name" value="PKS_KR"/>
    <property type="match status" value="3"/>
</dbReference>
<evidence type="ECO:0000256" key="11">
    <source>
        <dbReference type="ARBA" id="ARBA00023054"/>
    </source>
</evidence>
<dbReference type="PANTHER" id="PTHR43775:SF37">
    <property type="entry name" value="SI:DKEY-61P9.11"/>
    <property type="match status" value="1"/>
</dbReference>
<dbReference type="SMART" id="SM01294">
    <property type="entry name" value="PKS_PP_betabranch"/>
    <property type="match status" value="2"/>
</dbReference>
<feature type="active site" description="Proton acceptor; for dehydratase activity" evidence="12">
    <location>
        <position position="1767"/>
    </location>
</feature>
<dbReference type="GO" id="GO:0043041">
    <property type="term" value="P:amino acid activation for nonribosomal peptide biosynthetic process"/>
    <property type="evidence" value="ECO:0007669"/>
    <property type="project" value="UniProtKB-ARBA"/>
</dbReference>
<evidence type="ECO:0000256" key="1">
    <source>
        <dbReference type="ARBA" id="ARBA00001957"/>
    </source>
</evidence>
<dbReference type="Gene3D" id="1.10.1240.100">
    <property type="match status" value="3"/>
</dbReference>
<dbReference type="CDD" id="cd20484">
    <property type="entry name" value="C_PKS-NRPS_PksJ-like"/>
    <property type="match status" value="1"/>
</dbReference>
<dbReference type="GO" id="GO:0005737">
    <property type="term" value="C:cytoplasm"/>
    <property type="evidence" value="ECO:0007669"/>
    <property type="project" value="UniProtKB-SubCell"/>
</dbReference>
<dbReference type="InterPro" id="IPR018201">
    <property type="entry name" value="Ketoacyl_synth_AS"/>
</dbReference>
<dbReference type="PROSITE" id="PS00606">
    <property type="entry name" value="KS3_1"/>
    <property type="match status" value="2"/>
</dbReference>
<keyword evidence="11" id="KW-0175">Coiled coil</keyword>
<feature type="region of interest" description="C-terminal hotdog fold" evidence="12">
    <location>
        <begin position="3390"/>
        <end position="3535"/>
    </location>
</feature>
<evidence type="ECO:0000256" key="3">
    <source>
        <dbReference type="ARBA" id="ARBA00004496"/>
    </source>
</evidence>
<gene>
    <name evidence="16" type="ORF">EDD58_10678</name>
</gene>
<dbReference type="SMART" id="SM00823">
    <property type="entry name" value="PKS_PP"/>
    <property type="match status" value="3"/>
</dbReference>
<dbReference type="InterPro" id="IPR054514">
    <property type="entry name" value="RhiE-like_linker"/>
</dbReference>
<dbReference type="InterPro" id="IPR020841">
    <property type="entry name" value="PKS_Beta-ketoAc_synthase_dom"/>
</dbReference>
<dbReference type="InterPro" id="IPR049552">
    <property type="entry name" value="PKS_DH_N"/>
</dbReference>
<evidence type="ECO:0000256" key="4">
    <source>
        <dbReference type="ARBA" id="ARBA00004789"/>
    </source>
</evidence>
<dbReference type="InterPro" id="IPR023213">
    <property type="entry name" value="CAT-like_dom_sf"/>
</dbReference>
<protein>
    <submittedName>
        <fullName evidence="16">Polyketide synthase PksN</fullName>
    </submittedName>
</protein>
<dbReference type="Pfam" id="PF08659">
    <property type="entry name" value="KR"/>
    <property type="match status" value="3"/>
</dbReference>
<comment type="cofactor">
    <cofactor evidence="1">
        <name>pantetheine 4'-phosphate</name>
        <dbReference type="ChEBI" id="CHEBI:47942"/>
    </cofactor>
</comment>
<dbReference type="Gene3D" id="3.40.50.720">
    <property type="entry name" value="NAD(P)-binding Rossmann-like Domain"/>
    <property type="match status" value="3"/>
</dbReference>
<dbReference type="PANTHER" id="PTHR43775">
    <property type="entry name" value="FATTY ACID SYNTHASE"/>
    <property type="match status" value="1"/>
</dbReference>
<dbReference type="CDD" id="cd08953">
    <property type="entry name" value="KR_2_SDR_x"/>
    <property type="match status" value="3"/>
</dbReference>
<dbReference type="InterPro" id="IPR020807">
    <property type="entry name" value="PKS_DH"/>
</dbReference>
<dbReference type="GO" id="GO:0031177">
    <property type="term" value="F:phosphopantetheine binding"/>
    <property type="evidence" value="ECO:0007669"/>
    <property type="project" value="InterPro"/>
</dbReference>
<dbReference type="Gene3D" id="3.40.47.10">
    <property type="match status" value="3"/>
</dbReference>
<dbReference type="Gene3D" id="3.30.300.30">
    <property type="match status" value="1"/>
</dbReference>
<dbReference type="InterPro" id="IPR014030">
    <property type="entry name" value="Ketoacyl_synth_N"/>
</dbReference>
<reference evidence="16 17" key="1">
    <citation type="submission" date="2019-03" db="EMBL/GenBank/DDBJ databases">
        <title>Genomic Encyclopedia of Type Strains, Phase IV (KMG-IV): sequencing the most valuable type-strain genomes for metagenomic binning, comparative biology and taxonomic classification.</title>
        <authorList>
            <person name="Goeker M."/>
        </authorList>
    </citation>
    <scope>NUCLEOTIDE SEQUENCE [LARGE SCALE GENOMIC DNA]</scope>
    <source>
        <strain evidence="16 17">DSM 45707</strain>
    </source>
</reference>
<feature type="active site" description="Proton donor; for dehydratase activity" evidence="12">
    <location>
        <position position="1938"/>
    </location>
</feature>
<dbReference type="InterPro" id="IPR016039">
    <property type="entry name" value="Thiolase-like"/>
</dbReference>
<dbReference type="InterPro" id="IPR045851">
    <property type="entry name" value="AMP-bd_C_sf"/>
</dbReference>
<sequence length="5540" mass="619470">MNHKDILDAYKSGEITIGEVEEKLREMKQSSFKKPLSEGQKGLWMLQKMSPDMSAYNIPLCFHIRNQLDLESFKKALQFVVNQYPILTSVIKEDHGTPFQMIQPAAPLSLQQEDISSMDSAEILSYVKKKNQEPFVLEQGPLMRIYLFSRSEKEYIVLISIHHIIFDGISMMTFIPTLLSAYQDFVQGRNPVVTTLSTDYHDFVEWEQEMLKGNEGEKHLAYWKQHLSGTLPVLELPTDRPRSSVQRFKGQAYSSLLPDELSKQVKSMARSQDVNLSVIFLAIFKVLLHQYTKQDDIIVGIPTMGRPEDRFESLIGYFVNMIPVRSQEMGSKSFSEWIRELQISVVEGVDHAAYPFPALVKELNVNRTTANSPVFQVAFLYQNFLQVTSLKEIQEQYQSLNIEFVEEIRQEGEFELALEVYEQEEKTVLNLIYNPDLFDLATIERMMGHYIKLVEEIANDPFVSLKNYSLLPHEEQKSLLVDWNATQADYPKDKCIHELFEEKAQKNPHEIAVIFEGEALTYQELDQKSNQLAIYLQEQGVSPEYPVGICVDRSLEMIVGILGILKAGGAYVPLDPTHPEEQLKHMLKDSGVSIVLTQSKWMERINLFNGINAKMIVLDQDWEEIIHVTHGSKTLRRDVKSDHLAYVIYTSGSTGKPKGVMVEHRSILNTLFFLESQYPVTNEDTYLLKTNYVFDVSLSELFGWFIGNGRLIILPPNGEKSPDLLIEYIKNYKVTHINFVPAMLNVFLNSAENDQTFTKNCPIKYMMVAGEAFPKELVKKAVTIFENSRVENIYGPTEASIYATWFCCTKEGIMSNQTPIGKPIANTQAYIVDHQLKPVPIGIPGELCIAGDGLARGYYNQPELTAEKFIDNPFQPETKLYKTGDRARWLPEGQIEYLGRIDNQVKVRGFRIELDAIESRLSAHPGIQENVTVVKQQDGHKKLVTYYTASDGAFPLTSQELRNHLKSSLPEYMVPSHFICLDQMPLTPNGKVNRKELENRKIIIERKEKINEPQSKVEEKVLNIWRSLLQVDDVGVEDGFFDVGGDSLLAVVVAERIKKELHCDFSVTELFEYATIKAISQYISGLKKKDMISSPVPAEKLERNQIEMEELDHMPKTLPEYYQDSVAIIGISCRFPGAKDHFEFWNNLKEGKESIKFFTKEELRDFGVSEELIQNPDYVPVKSTIEGKDLFDPSFFGISPKDAELMDPQLRLLLLHSWKAIEDAGYVSKQIPATSVYMSASNNYYRSLLPRDATEEPENPDGYVSWVLGQNGTIPTMVSHKLGLKGPSYFVHSNCSSSLVGLYSAYQSLQSGEAKYALVGGATLHSQSNVGYVHQTGLNFSSDGHVKTFDASADGMTGGEGVAVILLKKAMDAIEDGDHIYALLRGIGMNNDGADKVGFYAPSVKGQSEVIQKVLDATKVNPESISYIEAHGTGTKLGDPIEFAALNHVYKQYTTKKQFCGIGSVKTNIGHLDTAAGLAGCIKVALSLYHHELVPSINYKEPNPNMDLDHSPFYVVDELKQLEESLNPYRAALSSFGLGGTNTHAIFEQYTATKSREFDGRDSSSEDHPSLIPISAKNSERLKAYTEELLKFLNTYELDHIHLANLAYTFQVGREAMDHRVIFIASHLDELKQQLEDFCNGKEKVEGCLEGEIKKSKDATPWLEDEDTEELIRQWITKRKMRKLAEMWVKGFQIDWELLYPGAKPHRMSLPTYPFAQERYWPLISKDDRKTSATSILHPLVHQNTSLLSEQRFSSTFTGEEYFIAEHIIKGTTIVPGVVTLEMARTAVEQAIGNLEDRQVMIRLKNVVWVRPIVVDQGSIQIHVGLFAEENGQIYYKMYSESNSVHTEPILYNQGIAELSWVSDDIAIDLETIQNQCDQGIISSEQFYKGMIGAEYGPGYRGVKVVYTGQGQLLAKLSLPDSVSHTIDQYILHPSLMDGALQVAEYLQNVTRAMRLSSHGHDFQAALPFALQELEVLKKCVPNMWVYVKYSDGNQAGDPIQKVDIDLCDDTGEVCVRMKGFSTRVLDGEVRSTESPSNAESLLLEPVWKEQVVGGETPASEYVEHIVILCECGKTVEENIETLRKDLQVLSLDSNQGSVADRFQVYAGQVFEKIKDILINKPKGDVLVQVVTSTQGEQQLFSGLIGLLKTARLENSKLIGQLIEVESKEDFEGIQEKLLENRGCPHDKHIRYQEGKRHVVDWNEVTPSQCEESIPWKDDGIYLITGGVGGLGLIFSKEIADKAKNVSLILTGRSTLGEDKKAQLQELRKMGARVAYKQTDVTEKEDVYHLIQEIQKEYGRLDGIIHGAGIFKDNYMIKKTQEELQEVIAPKVAGLMNLDEASKGLPLDFFILFSSVSGSLGSVGQADYATANTFMDAYAQYRNSLTVVKQRSGKTLSLNWPLWKEGGMRVDAETQKMLEQYTGIVPMKTETGIQALYQAFNFGENCVMIVEGKSQTMKQKLLRAMAPTLSTTKQFTTASSITEIDTVSLLDKVKVALKQEISKSLKLKIDEIEDHVEMSQYGFDSISMTEFTNKLNRKYKLELTPTIFFEQPTVHDFATYLVGEHQAVFAAQLNVHTEVKHSIQPVEKDKEVVNFFDQRRNPQFVSPVVQPSQKQVVDHSEPIAIVGMSGVFPMAKNMDEYWKNLVEGKDCITEIPKDRWDWQEYYGDPVKEANKTHVKWGGFIDGIGDFDPLFFGISPREAEQMDPQQRLLMTYVWKAIEDAGYSAQSLSGTQTGVFIGTGNTGYSSLLSKANVAIEGSAAANMSPSAGPNRVSYLLNINGPSEPIDTACSSSLVAIHHAISAIEDGNCEMAIAGGVNTIILPEVYITFDKAGALSKEGRCKAFSDQADGFAHGEGAGILFLKKLKAAERDGDHIYGIIRGTVVNHGGRANSLTTPNPKAQAELLQTAYTKAGIDPRTVTYIEAHGTGTKLGDPVEINGLKSAFKELYRKTGDPQVTSSHCGLGSVKTNIGHLSLAAGVAGVIKVLLQLKHQTLVKSLHCDTINPYIQLKDSPFYLVQETKEWKALKDAQGNELPRRAGVSSFGIGGVNAHVVIEEYVPKEVDVTSPASTPTHPAMIVLSAKNGERLQEQAQQLLEAISAQSYLDQDLTDLAYTLQVGRDAMEERLGIIVGSIKDLKEKLKSFVEGQENIEDLYRGKVEKGSLQAFMADEEMQEVIEKWIQRRKYTKLLDLWVKGLNVDWVKLYGDHKPNRISLPTYPFANERYWIVEAESDTSSIRTTSTTTASVLHPLLHQNTSNLMEQRFSSTYTGDEFFLAEHVVKGQRILPGVAHLEMAREAVGQAVGILKEDQACIKLKNVVWVRPIVVTNQPLKVHIGLYPEDDGEIAYEVYSESDEADGQPLMYSQGSAVLSRSVEKTPVIHLASLQAGCVPSTFSVSQMYDTYKMIGFNYGPSFCGVEQVFMGEKLVLAKLSLPSNIMDPDPCVLHPGMMDSALQASSILVGSSEDQLMLPFALEEIEVYGKCTSQMWACVRYSEDHTATDKIQKRDIDLCDEQGQICVRMKGLSFRAMEAEVDSKRLPQTTGTLMFEPIWRTKDVEKGIVAPNYAQHIILLCELNEISAESIEARMKGVQCIALNSMQEGIAERFQAYAEQVFEKIQSILSDRPQDPVLIQVVTSTQGEQQLFAGLTGLLKTAELESSKLMGQMIEIDPNEDLAGLVEKLEENKRSSSDKHIKYQDGKRYIADWNEVEGSDREVNIPWKDQGVYLITGGAGGLGLIFAKDIVQKAKSPTLILTGRSELSDKRAQLEEFQDLGVKVEYKQIDVVQKDAVDDLIKRIVEEYGQLNGIIHSAGIIRDSYIIKKTKEEMHDVLAPKVKGLVNLDEASKDLPLDFFILFSSISGTMGSSGQADYSMANAFMDHYAAYRNSLIRPMYRHGQTLSINWPLWKEGGMYVDAETEKMMMQSTGLVPMETATGIQALYKGLTLEKSKMIVMEGVLQSMKQKLLQGTPTTIQQPKKMKESLNSTTGIDSGSLLDQVQGVLKQEVSKLLKIKVNDINVDLEFNQYGFDSITLTEFANKLNEQYKLELTPTIFFEQPTIYDFATYLVEEHQAIFVAQFAVHAKVENPVQVVEKSREEVNFSNQRRHPRFIRPQIQDKVVREPIAIVGMSGTFPMAKNMDEYWKNLVEGKDCITEIPKDRWDWREYYGDPVKEANKTYVKWGGFIDGVGDFDPLFFGISPLEAEQMDPQQRLLMTYAWKAIEDAGYSTQSLSGTQTGVFIGTGNTGYSSLLSKANVAIEGSTAANMSPSVGPNRVSYLLNIHGPSEPIDTACSSSLVAIHHAVCAIEDGNCEMALAGGVNTVVTPEGHIAYDKAGALSKEGRCKTFSDQADGFAVGEGVGILFLKKLKAAERDGDHIYGIIRGTAENHGGRANSLTTPNPKAQAELLQTAYTKAGIDPRTVTYIEAHGTGTKLGDPIEINGLKSAFKELYQKTGDSQVTHSHCGLGSVKTNIGHLSLAAGVAGVIKVLLQLKHQTLVKSLHCDTINPYIQLKDSPFYLVQETKEWKALKDAQGNELPRRAGVSSFGIGGVNAHVVIEEYVPKEVDVTSPTSTPTHPAMIVLSAKNGERLQEQAQQLLEAMSTQPYSDRDLTDLAYTLQVGRDAMEERLGIIVGSIKNLKEKLKSFVEGQENIEDLYRGKVEKGSLQAFMADEEMQEVIEKWIQRRKYTKLLDLWVRGLNVDWVKLYGDHKPNRISLPTYPFASERYWITDTDSKIDRSSASVLTPSTTTASVLHPLLHQNTSDLSEQRFSSTFTGREFFFTDHRVKGNRVLPGVAYLEMARAAISKAVRGLDHRARIRIKNVVWTQPIVIESQPIQVDIGLSPQDHGEITYEVYTESEVDVERNIHSQGSVMIYNGGEVPSLDLKKLLAQCSQNLISSNQLYELYKTVGIDYGPSHQGIEKVYIGEGQVLAKLSLPSSVSNTADSFVLHPSMVDSALQASLALLLDSDEDQLSLPFALQEIDIFGKCTSQMWAYIRQSDHSKAEDRVQKLDIDLCDDQGKVCARIKGISSRVLENRLQDKTMSEIASSNIAKESHAEAQILAPVWDVVSVKKNRVLPAGIDDQVVIVGGNKLSIQAVQRHYPKARTLDIQSWDSIDSIVEKLKDCGSIDHIVWIAPSEPIVPHIGDEIIEGQYQGVIQIFRMIKAMLHLDYGNKDVSWSVITEQTQLVHQDDLVNPTHASIHGLMGSMAKEYSNWNLRLIDLETGYDWADPDLFTLPTDSQGNTWAYRNGEWYRQNLLPVQQTKPTQSLYKHGGVYVVVGGAGGIGEVWSEYVIRSYQAHVIWMGRRKKDEVIQAKLDRLATLGPAPIYIEADASDPDTMQQAYREIKNKYSQINGIIHSAIVLLDQSLANMDEERFKKVLATKVDVSVCMAQVFRKEPLDFAMFFSSIQSFAKAAGQSNYAAGCAFKDAFAHRLSYEWPCAVKVMNWSYWGSVGVVASQEYQQRMTQAGIGSIEPPEAMEALERLLSGPLDQLVMMKTTTFLNGETSDSYERIEVYPENPGSNIQKLRNYKLGDPTKIDQMI</sequence>
<dbReference type="CDD" id="cd00833">
    <property type="entry name" value="PKS"/>
    <property type="match status" value="3"/>
</dbReference>
<dbReference type="PROSITE" id="PS52019">
    <property type="entry name" value="PKS_MFAS_DH"/>
    <property type="match status" value="3"/>
</dbReference>
<dbReference type="Pfam" id="PF00501">
    <property type="entry name" value="AMP-binding"/>
    <property type="match status" value="1"/>
</dbReference>
<accession>A0A4R3L3Z7</accession>
<feature type="domain" description="PKS/mFAS DH" evidence="15">
    <location>
        <begin position="3249"/>
        <end position="3535"/>
    </location>
</feature>
<dbReference type="Gene3D" id="3.30.559.10">
    <property type="entry name" value="Chloramphenicol acetyltransferase-like domain"/>
    <property type="match status" value="1"/>
</dbReference>
<dbReference type="SMART" id="SM00825">
    <property type="entry name" value="PKS_KS"/>
    <property type="match status" value="3"/>
</dbReference>
<evidence type="ECO:0000313" key="17">
    <source>
        <dbReference type="Proteomes" id="UP000294937"/>
    </source>
</evidence>
<dbReference type="SUPFAM" id="SSF47336">
    <property type="entry name" value="ACP-like"/>
    <property type="match status" value="3"/>
</dbReference>
<comment type="subcellular location">
    <subcellularLocation>
        <location evidence="3">Cytoplasm</location>
    </subcellularLocation>
</comment>
<dbReference type="InterPro" id="IPR036736">
    <property type="entry name" value="ACP-like_sf"/>
</dbReference>
<dbReference type="InterPro" id="IPR049551">
    <property type="entry name" value="PKS_DH_C"/>
</dbReference>
<dbReference type="SUPFAM" id="SSF56801">
    <property type="entry name" value="Acetyl-CoA synthetase-like"/>
    <property type="match status" value="1"/>
</dbReference>
<comment type="similarity">
    <text evidence="5">Belongs to the ATP-dependent AMP-binding enzyme family.</text>
</comment>
<dbReference type="InterPro" id="IPR049900">
    <property type="entry name" value="PKS_mFAS_DH"/>
</dbReference>
<dbReference type="InterPro" id="IPR025110">
    <property type="entry name" value="AMP-bd_C"/>
</dbReference>
<dbReference type="InterPro" id="IPR042104">
    <property type="entry name" value="PKS_dehydratase_sf"/>
</dbReference>
<dbReference type="InterPro" id="IPR050091">
    <property type="entry name" value="PKS_NRPS_Biosynth_Enz"/>
</dbReference>
<dbReference type="InterPro" id="IPR020806">
    <property type="entry name" value="PKS_PP-bd"/>
</dbReference>
<dbReference type="GO" id="GO:0004312">
    <property type="term" value="F:fatty acid synthase activity"/>
    <property type="evidence" value="ECO:0007669"/>
    <property type="project" value="TreeGrafter"/>
</dbReference>
<dbReference type="EMBL" id="SMAG01000006">
    <property type="protein sequence ID" value="TCS93645.1"/>
    <property type="molecule type" value="Genomic_DNA"/>
</dbReference>
<keyword evidence="8" id="KW-0597">Phosphoprotein</keyword>
<dbReference type="Pfam" id="PF22336">
    <property type="entry name" value="RhiE-like_linker"/>
    <property type="match status" value="3"/>
</dbReference>
<dbReference type="SUPFAM" id="SSF53901">
    <property type="entry name" value="Thiolase-like"/>
    <property type="match status" value="3"/>
</dbReference>
<feature type="region of interest" description="C-terminal hotdog fold" evidence="12">
    <location>
        <begin position="4889"/>
        <end position="5036"/>
    </location>
</feature>
<dbReference type="GO" id="GO:0071770">
    <property type="term" value="P:DIM/DIP cell wall layer assembly"/>
    <property type="evidence" value="ECO:0007669"/>
    <property type="project" value="TreeGrafter"/>
</dbReference>
<evidence type="ECO:0000256" key="10">
    <source>
        <dbReference type="ARBA" id="ARBA00022737"/>
    </source>
</evidence>
<dbReference type="PROSITE" id="PS52004">
    <property type="entry name" value="KS3_2"/>
    <property type="match status" value="3"/>
</dbReference>
<evidence type="ECO:0000259" key="15">
    <source>
        <dbReference type="PROSITE" id="PS52019"/>
    </source>
</evidence>
<dbReference type="Pfam" id="PF13193">
    <property type="entry name" value="AMP-binding_C"/>
    <property type="match status" value="1"/>
</dbReference>
<keyword evidence="17" id="KW-1185">Reference proteome</keyword>
<dbReference type="PROSITE" id="PS50075">
    <property type="entry name" value="CARRIER"/>
    <property type="match status" value="3"/>
</dbReference>
<comment type="caution">
    <text evidence="16">The sequence shown here is derived from an EMBL/GenBank/DDBJ whole genome shotgun (WGS) entry which is preliminary data.</text>
</comment>
<dbReference type="Pfam" id="PF00668">
    <property type="entry name" value="Condensation"/>
    <property type="match status" value="1"/>
</dbReference>
<dbReference type="InterPro" id="IPR020845">
    <property type="entry name" value="AMP-binding_CS"/>
</dbReference>
<dbReference type="Gene3D" id="3.10.129.110">
    <property type="entry name" value="Polyketide synthase dehydratase"/>
    <property type="match status" value="3"/>
</dbReference>
<dbReference type="GO" id="GO:0005886">
    <property type="term" value="C:plasma membrane"/>
    <property type="evidence" value="ECO:0007669"/>
    <property type="project" value="TreeGrafter"/>
</dbReference>
<feature type="region of interest" description="N-terminal hotdog fold" evidence="12">
    <location>
        <begin position="3249"/>
        <end position="3375"/>
    </location>
</feature>
<dbReference type="Pfam" id="PF02801">
    <property type="entry name" value="Ketoacyl-synt_C"/>
    <property type="match status" value="3"/>
</dbReference>
<keyword evidence="9" id="KW-0808">Transferase</keyword>
<feature type="active site" description="Proton donor; for dehydratase activity" evidence="12">
    <location>
        <position position="3451"/>
    </location>
</feature>
<dbReference type="Gene3D" id="1.10.1200.10">
    <property type="entry name" value="ACP-like"/>
    <property type="match status" value="3"/>
</dbReference>
<feature type="domain" description="Carrier" evidence="13">
    <location>
        <begin position="1012"/>
        <end position="1087"/>
    </location>
</feature>
<dbReference type="CDD" id="cd05930">
    <property type="entry name" value="A_NRPS"/>
    <property type="match status" value="1"/>
</dbReference>
<dbReference type="InterPro" id="IPR000873">
    <property type="entry name" value="AMP-dep_synth/lig_dom"/>
</dbReference>
<feature type="region of interest" description="N-terminal hotdog fold" evidence="12">
    <location>
        <begin position="1738"/>
        <end position="1864"/>
    </location>
</feature>
<feature type="domain" description="Ketosynthase family 3 (KS3)" evidence="14">
    <location>
        <begin position="2620"/>
        <end position="3057"/>
    </location>
</feature>
<keyword evidence="7" id="KW-0963">Cytoplasm</keyword>
<dbReference type="InterPro" id="IPR036291">
    <property type="entry name" value="NAD(P)-bd_dom_sf"/>
</dbReference>
<dbReference type="NCBIfam" id="TIGR01733">
    <property type="entry name" value="AA-adenyl-dom"/>
    <property type="match status" value="1"/>
</dbReference>
<feature type="region of interest" description="C-terminal hotdog fold" evidence="12">
    <location>
        <begin position="1878"/>
        <end position="2032"/>
    </location>
</feature>
<dbReference type="Pfam" id="PF21089">
    <property type="entry name" value="PKS_DH_N"/>
    <property type="match status" value="3"/>
</dbReference>
<dbReference type="Proteomes" id="UP000294937">
    <property type="component" value="Unassembled WGS sequence"/>
</dbReference>
<feature type="active site" description="Proton acceptor; for dehydratase activity" evidence="12">
    <location>
        <position position="4780"/>
    </location>
</feature>
<dbReference type="InterPro" id="IPR009081">
    <property type="entry name" value="PP-bd_ACP"/>
</dbReference>
<dbReference type="PROSITE" id="PS00455">
    <property type="entry name" value="AMP_BINDING"/>
    <property type="match status" value="1"/>
</dbReference>
<dbReference type="GO" id="GO:0006633">
    <property type="term" value="P:fatty acid biosynthetic process"/>
    <property type="evidence" value="ECO:0007669"/>
    <property type="project" value="InterPro"/>
</dbReference>
<dbReference type="Pfam" id="PF14765">
    <property type="entry name" value="PS-DH"/>
    <property type="match status" value="3"/>
</dbReference>
<evidence type="ECO:0000256" key="2">
    <source>
        <dbReference type="ARBA" id="ARBA00003299"/>
    </source>
</evidence>
<evidence type="ECO:0000256" key="8">
    <source>
        <dbReference type="ARBA" id="ARBA00022553"/>
    </source>
</evidence>
<dbReference type="RefSeq" id="WP_131925538.1">
    <property type="nucleotide sequence ID" value="NZ_SMAG01000006.1"/>
</dbReference>
<feature type="domain" description="PKS/mFAS DH" evidence="15">
    <location>
        <begin position="4751"/>
        <end position="5036"/>
    </location>
</feature>
<dbReference type="Gene3D" id="3.30.559.30">
    <property type="entry name" value="Nonribosomal peptide synthetase, condensation domain"/>
    <property type="match status" value="1"/>
</dbReference>
<dbReference type="SUPFAM" id="SSF52777">
    <property type="entry name" value="CoA-dependent acyltransferases"/>
    <property type="match status" value="2"/>
</dbReference>
<dbReference type="SMART" id="SM00826">
    <property type="entry name" value="PKS_DH"/>
    <property type="match status" value="3"/>
</dbReference>
<feature type="domain" description="Ketosynthase family 3 (KS3)" evidence="14">
    <location>
        <begin position="1123"/>
        <end position="1549"/>
    </location>
</feature>
<dbReference type="FunFam" id="3.40.50.980:FF:000001">
    <property type="entry name" value="Non-ribosomal peptide synthetase"/>
    <property type="match status" value="1"/>
</dbReference>
<organism evidence="16 17">
    <name type="scientific">Hazenella coriacea</name>
    <dbReference type="NCBI Taxonomy" id="1179467"/>
    <lineage>
        <taxon>Bacteria</taxon>
        <taxon>Bacillati</taxon>
        <taxon>Bacillota</taxon>
        <taxon>Bacilli</taxon>
        <taxon>Bacillales</taxon>
        <taxon>Thermoactinomycetaceae</taxon>
        <taxon>Hazenella</taxon>
    </lineage>
</organism>
<evidence type="ECO:0000256" key="5">
    <source>
        <dbReference type="ARBA" id="ARBA00006432"/>
    </source>
</evidence>
<dbReference type="Pfam" id="PF00550">
    <property type="entry name" value="PP-binding"/>
    <property type="match status" value="3"/>
</dbReference>
<dbReference type="InterPro" id="IPR057326">
    <property type="entry name" value="KR_dom"/>
</dbReference>
<comment type="pathway">
    <text evidence="4">Antibiotic biosynthesis; bacillaene biosynthesis.</text>
</comment>
<feature type="domain" description="Carrier" evidence="13">
    <location>
        <begin position="3991"/>
        <end position="4068"/>
    </location>
</feature>
<evidence type="ECO:0000313" key="16">
    <source>
        <dbReference type="EMBL" id="TCS93645.1"/>
    </source>
</evidence>
<evidence type="ECO:0000259" key="14">
    <source>
        <dbReference type="PROSITE" id="PS52004"/>
    </source>
</evidence>
<dbReference type="InterPro" id="IPR013968">
    <property type="entry name" value="PKS_KR"/>
</dbReference>
<dbReference type="GO" id="GO:0044550">
    <property type="term" value="P:secondary metabolite biosynthetic process"/>
    <property type="evidence" value="ECO:0007669"/>
    <property type="project" value="UniProtKB-ARBA"/>
</dbReference>
<evidence type="ECO:0000256" key="6">
    <source>
        <dbReference type="ARBA" id="ARBA00022450"/>
    </source>
</evidence>
<comment type="function">
    <text evidence="2">Involved in some intermediate steps for the synthesis of the antibiotic polyketide bacillaene which is involved in secondary metabolism.</text>
</comment>
<feature type="active site" description="Proton acceptor; for dehydratase activity" evidence="12">
    <location>
        <position position="3278"/>
    </location>
</feature>
<dbReference type="InterPro" id="IPR001242">
    <property type="entry name" value="Condensation_dom"/>
</dbReference>
<dbReference type="Gene3D" id="3.40.50.980">
    <property type="match status" value="2"/>
</dbReference>
<dbReference type="SUPFAM" id="SSF51735">
    <property type="entry name" value="NAD(P)-binding Rossmann-fold domains"/>
    <property type="match status" value="4"/>
</dbReference>
<keyword evidence="10" id="KW-0677">Repeat</keyword>
<feature type="region of interest" description="N-terminal hotdog fold" evidence="12">
    <location>
        <begin position="4751"/>
        <end position="4875"/>
    </location>
</feature>
<dbReference type="FunFam" id="2.30.38.10:FF:000001">
    <property type="entry name" value="Non-ribosomal peptide synthetase PvdI"/>
    <property type="match status" value="1"/>
</dbReference>
<feature type="domain" description="Ketosynthase family 3 (KS3)" evidence="14">
    <location>
        <begin position="4118"/>
        <end position="4555"/>
    </location>
</feature>
<name>A0A4R3L3Z7_9BACL</name>
<dbReference type="GO" id="GO:0004315">
    <property type="term" value="F:3-oxoacyl-[acyl-carrier-protein] synthase activity"/>
    <property type="evidence" value="ECO:0007669"/>
    <property type="project" value="InterPro"/>
</dbReference>
<evidence type="ECO:0000256" key="12">
    <source>
        <dbReference type="PROSITE-ProRule" id="PRU01363"/>
    </source>
</evidence>
<dbReference type="FunFam" id="3.40.50.12780:FF:000012">
    <property type="entry name" value="Non-ribosomal peptide synthetase"/>
    <property type="match status" value="1"/>
</dbReference>
<feature type="domain" description="PKS/mFAS DH" evidence="15">
    <location>
        <begin position="1738"/>
        <end position="2032"/>
    </location>
</feature>